<dbReference type="Proteomes" id="UP001254813">
    <property type="component" value="Unassembled WGS sequence"/>
</dbReference>
<proteinExistence type="predicted"/>
<sequence length="222" mass="24731">MSRPSTPFSHLARAAYCPRQLYYAEKYDDHAPPPEVEAVRELAFRYDDLRAANDAELADLPLSVAPGAYRANLERLTERDDWAGLADPSGREVFLRGRDCHGIAHKVLDGDPPTPTLVSPGDPPERGVWEPQRVRAVAVAKALAWEREEEIPRALVEYPAHGVVRTVRVTTRNAGAYRRTLWTVRRTTGVPPRVNDSAKCASCEYRTTCGTKTRSLKTLLGL</sequence>
<organism evidence="1 2">
    <name type="scientific">Halogeometricum luteum</name>
    <dbReference type="NCBI Taxonomy" id="2950537"/>
    <lineage>
        <taxon>Archaea</taxon>
        <taxon>Methanobacteriati</taxon>
        <taxon>Methanobacteriota</taxon>
        <taxon>Stenosarchaea group</taxon>
        <taxon>Halobacteria</taxon>
        <taxon>Halobacteriales</taxon>
        <taxon>Haloferacaceae</taxon>
        <taxon>Halogeometricum</taxon>
    </lineage>
</organism>
<reference evidence="1 2" key="1">
    <citation type="submission" date="2022-06" db="EMBL/GenBank/DDBJ databases">
        <title>Halogeometricum sp. a new haloarchaeum isolate from saline soil.</title>
        <authorList>
            <person name="Strakova D."/>
            <person name="Galisteo C."/>
            <person name="Sanchez-Porro C."/>
            <person name="Ventosa A."/>
        </authorList>
    </citation>
    <scope>NUCLEOTIDE SEQUENCE [LARGE SCALE GENOMIC DNA]</scope>
    <source>
        <strain evidence="2">S3BR25-2</strain>
    </source>
</reference>
<keyword evidence="2" id="KW-1185">Reference proteome</keyword>
<accession>A0ABU2G6F5</accession>
<dbReference type="RefSeq" id="WP_310929759.1">
    <property type="nucleotide sequence ID" value="NZ_JAMQOQ010000005.1"/>
</dbReference>
<dbReference type="EMBL" id="JAMQOQ010000005">
    <property type="protein sequence ID" value="MDS0295794.1"/>
    <property type="molecule type" value="Genomic_DNA"/>
</dbReference>
<gene>
    <name evidence="1" type="ORF">NDI79_16605</name>
</gene>
<evidence type="ECO:0000313" key="2">
    <source>
        <dbReference type="Proteomes" id="UP001254813"/>
    </source>
</evidence>
<evidence type="ECO:0008006" key="3">
    <source>
        <dbReference type="Google" id="ProtNLM"/>
    </source>
</evidence>
<comment type="caution">
    <text evidence="1">The sequence shown here is derived from an EMBL/GenBank/DDBJ whole genome shotgun (WGS) entry which is preliminary data.</text>
</comment>
<protein>
    <recommendedName>
        <fullName evidence="3">CRISPR-associated exonuclease Cas4</fullName>
    </recommendedName>
</protein>
<evidence type="ECO:0000313" key="1">
    <source>
        <dbReference type="EMBL" id="MDS0295794.1"/>
    </source>
</evidence>
<name>A0ABU2G6F5_9EURY</name>